<dbReference type="GO" id="GO:0008168">
    <property type="term" value="F:methyltransferase activity"/>
    <property type="evidence" value="ECO:0007669"/>
    <property type="project" value="TreeGrafter"/>
</dbReference>
<feature type="domain" description="Methyltransferase" evidence="1">
    <location>
        <begin position="59"/>
        <end position="150"/>
    </location>
</feature>
<evidence type="ECO:0000313" key="3">
    <source>
        <dbReference type="Proteomes" id="UP000027195"/>
    </source>
</evidence>
<dbReference type="EMBL" id="KL198016">
    <property type="protein sequence ID" value="KDQ21810.1"/>
    <property type="molecule type" value="Genomic_DNA"/>
</dbReference>
<proteinExistence type="predicted"/>
<dbReference type="AlphaFoldDB" id="A0A067N4F3"/>
<sequence>MPATSDDTRTYHSFPGAHYVLPADKPERDRLDRQHRVLKHAYDDKLIWSPVNLVPGSAVLDAATGSGAWLLDLADQVPDGVQLRGIDIESRLFPPLHPNVEFFTGSVTALPSEWSSTFQLVHQRLLTLGLTAAEWPDAFLELKRVLVPGGWAQIEESSAGSRHWESGPITARFEDMLSKLNTSRGHIFDTAAQIPNFLADAGFTNIRTEVRGIPLGKWAGKEGCDNRDGNIVFFQAIKTPVLNGGGFGHVSTGEEFDRLLAEMVEEWDSTPGSKWNFTIFSVQKPLSEDV</sequence>
<dbReference type="PANTHER" id="PTHR43591">
    <property type="entry name" value="METHYLTRANSFERASE"/>
    <property type="match status" value="1"/>
</dbReference>
<protein>
    <recommendedName>
        <fullName evidence="1">Methyltransferase domain-containing protein</fullName>
    </recommendedName>
</protein>
<reference evidence="3" key="1">
    <citation type="journal article" date="2014" name="Proc. Natl. Acad. Sci. U.S.A.">
        <title>Extensive sampling of basidiomycete genomes demonstrates inadequacy of the white-rot/brown-rot paradigm for wood decay fungi.</title>
        <authorList>
            <person name="Riley R."/>
            <person name="Salamov A.A."/>
            <person name="Brown D.W."/>
            <person name="Nagy L.G."/>
            <person name="Floudas D."/>
            <person name="Held B.W."/>
            <person name="Levasseur A."/>
            <person name="Lombard V."/>
            <person name="Morin E."/>
            <person name="Otillar R."/>
            <person name="Lindquist E.A."/>
            <person name="Sun H."/>
            <person name="LaButti K.M."/>
            <person name="Schmutz J."/>
            <person name="Jabbour D."/>
            <person name="Luo H."/>
            <person name="Baker S.E."/>
            <person name="Pisabarro A.G."/>
            <person name="Walton J.D."/>
            <person name="Blanchette R.A."/>
            <person name="Henrissat B."/>
            <person name="Martin F."/>
            <person name="Cullen D."/>
            <person name="Hibbett D.S."/>
            <person name="Grigoriev I.V."/>
        </authorList>
    </citation>
    <scope>NUCLEOTIDE SEQUENCE [LARGE SCALE GENOMIC DNA]</scope>
    <source>
        <strain evidence="3">FD-172 SS1</strain>
    </source>
</reference>
<dbReference type="PANTHER" id="PTHR43591:SF105">
    <property type="entry name" value="METHYLTRANSFERASE DOMAIN-CONTAINING PROTEIN-RELATED"/>
    <property type="match status" value="1"/>
</dbReference>
<dbReference type="InterPro" id="IPR029063">
    <property type="entry name" value="SAM-dependent_MTases_sf"/>
</dbReference>
<dbReference type="STRING" id="930990.A0A067N4F3"/>
<dbReference type="HOGENOM" id="CLU_010595_9_3_1"/>
<evidence type="ECO:0000259" key="1">
    <source>
        <dbReference type="Pfam" id="PF13649"/>
    </source>
</evidence>
<evidence type="ECO:0000313" key="2">
    <source>
        <dbReference type="EMBL" id="KDQ21810.1"/>
    </source>
</evidence>
<dbReference type="CDD" id="cd02440">
    <property type="entry name" value="AdoMet_MTases"/>
    <property type="match status" value="1"/>
</dbReference>
<dbReference type="SUPFAM" id="SSF53335">
    <property type="entry name" value="S-adenosyl-L-methionine-dependent methyltransferases"/>
    <property type="match status" value="1"/>
</dbReference>
<keyword evidence="3" id="KW-1185">Reference proteome</keyword>
<dbReference type="OrthoDB" id="184880at2759"/>
<dbReference type="Proteomes" id="UP000027195">
    <property type="component" value="Unassembled WGS sequence"/>
</dbReference>
<accession>A0A067N4F3</accession>
<dbReference type="Gene3D" id="3.40.50.150">
    <property type="entry name" value="Vaccinia Virus protein VP39"/>
    <property type="match status" value="1"/>
</dbReference>
<name>A0A067N4F3_BOTB1</name>
<organism evidence="2 3">
    <name type="scientific">Botryobasidium botryosum (strain FD-172 SS1)</name>
    <dbReference type="NCBI Taxonomy" id="930990"/>
    <lineage>
        <taxon>Eukaryota</taxon>
        <taxon>Fungi</taxon>
        <taxon>Dikarya</taxon>
        <taxon>Basidiomycota</taxon>
        <taxon>Agaricomycotina</taxon>
        <taxon>Agaricomycetes</taxon>
        <taxon>Cantharellales</taxon>
        <taxon>Botryobasidiaceae</taxon>
        <taxon>Botryobasidium</taxon>
    </lineage>
</organism>
<dbReference type="InParanoid" id="A0A067N4F3"/>
<gene>
    <name evidence="2" type="ORF">BOTBODRAFT_50355</name>
</gene>
<dbReference type="Pfam" id="PF13649">
    <property type="entry name" value="Methyltransf_25"/>
    <property type="match status" value="1"/>
</dbReference>
<dbReference type="InterPro" id="IPR041698">
    <property type="entry name" value="Methyltransf_25"/>
</dbReference>